<keyword evidence="11 18" id="KW-0812">Transmembrane</keyword>
<accession>A0A410NY06</accession>
<feature type="transmembrane region" description="Helical" evidence="19">
    <location>
        <begin position="87"/>
        <end position="105"/>
    </location>
</feature>
<keyword evidence="15 19" id="KW-0472">Membrane</keyword>
<evidence type="ECO:0000256" key="12">
    <source>
        <dbReference type="ARBA" id="ARBA00022695"/>
    </source>
</evidence>
<dbReference type="PANTHER" id="PTHR46382">
    <property type="entry name" value="PHOSPHATIDATE CYTIDYLYLTRANSFERASE"/>
    <property type="match status" value="1"/>
</dbReference>
<protein>
    <recommendedName>
        <fullName evidence="7 18">Phosphatidate cytidylyltransferase</fullName>
        <ecNumber evidence="6 18">2.7.7.41</ecNumber>
    </recommendedName>
</protein>
<keyword evidence="16" id="KW-0594">Phospholipid biosynthesis</keyword>
<dbReference type="InterPro" id="IPR000374">
    <property type="entry name" value="PC_trans"/>
</dbReference>
<dbReference type="GO" id="GO:0004605">
    <property type="term" value="F:phosphatidate cytidylyltransferase activity"/>
    <property type="evidence" value="ECO:0007669"/>
    <property type="project" value="UniProtKB-EC"/>
</dbReference>
<name>A0A410NY06_BREDI</name>
<reference evidence="20 22" key="1">
    <citation type="submission" date="2019-01" db="EMBL/GenBank/DDBJ databases">
        <title>Brevundimonas diminuta Genome sequencing and assembly.</title>
        <authorList>
            <person name="Chen H."/>
        </authorList>
    </citation>
    <scope>NUCLEOTIDE SEQUENCE [LARGE SCALE GENOMIC DNA]</scope>
    <source>
        <strain evidence="20">ATCC</strain>
        <strain evidence="22">ATCC(B) 19146</strain>
    </source>
</reference>
<evidence type="ECO:0000313" key="22">
    <source>
        <dbReference type="Proteomes" id="UP000287388"/>
    </source>
</evidence>
<evidence type="ECO:0000256" key="10">
    <source>
        <dbReference type="ARBA" id="ARBA00022679"/>
    </source>
</evidence>
<feature type="transmembrane region" description="Helical" evidence="19">
    <location>
        <begin position="63"/>
        <end position="81"/>
    </location>
</feature>
<keyword evidence="17" id="KW-1208">Phospholipid metabolism</keyword>
<evidence type="ECO:0000256" key="15">
    <source>
        <dbReference type="ARBA" id="ARBA00023136"/>
    </source>
</evidence>
<reference evidence="21 23" key="2">
    <citation type="submission" date="2020-12" db="EMBL/GenBank/DDBJ databases">
        <title>FDA dAtabase for Regulatory Grade micrObial Sequences (FDA-ARGOS): Supporting development and validation of Infectious Disease Dx tests.</title>
        <authorList>
            <person name="Kerrigan L."/>
            <person name="Long C."/>
            <person name="Tallon L."/>
            <person name="Sadzewicz L."/>
            <person name="Zhao X."/>
            <person name="Boylan J."/>
            <person name="Ott S."/>
            <person name="Bowen H."/>
            <person name="Vavikolanu K."/>
            <person name="Mehta A."/>
            <person name="Aluvathingal J."/>
            <person name="Nadendla S."/>
            <person name="Yan Y."/>
            <person name="Sichtig H."/>
        </authorList>
    </citation>
    <scope>NUCLEOTIDE SEQUENCE [LARGE SCALE GENOMIC DNA]</scope>
    <source>
        <strain evidence="21 23">FDAARGOS_1026</strain>
    </source>
</reference>
<evidence type="ECO:0000256" key="17">
    <source>
        <dbReference type="ARBA" id="ARBA00023264"/>
    </source>
</evidence>
<evidence type="ECO:0000256" key="1">
    <source>
        <dbReference type="ARBA" id="ARBA00001698"/>
    </source>
</evidence>
<evidence type="ECO:0000313" key="21">
    <source>
        <dbReference type="EMBL" id="QQB87884.1"/>
    </source>
</evidence>
<feature type="transmembrane region" description="Helical" evidence="19">
    <location>
        <begin position="207"/>
        <end position="228"/>
    </location>
</feature>
<keyword evidence="12 18" id="KW-0548">Nucleotidyltransferase</keyword>
<keyword evidence="10 18" id="KW-0808">Transferase</keyword>
<dbReference type="GO" id="GO:0016024">
    <property type="term" value="P:CDP-diacylglycerol biosynthetic process"/>
    <property type="evidence" value="ECO:0007669"/>
    <property type="project" value="UniProtKB-UniPathway"/>
</dbReference>
<evidence type="ECO:0000256" key="19">
    <source>
        <dbReference type="SAM" id="Phobius"/>
    </source>
</evidence>
<dbReference type="PROSITE" id="PS01315">
    <property type="entry name" value="CDS"/>
    <property type="match status" value="1"/>
</dbReference>
<keyword evidence="9" id="KW-0444">Lipid biosynthesis</keyword>
<feature type="transmembrane region" description="Helical" evidence="19">
    <location>
        <begin position="257"/>
        <end position="275"/>
    </location>
</feature>
<proteinExistence type="inferred from homology"/>
<dbReference type="GO" id="GO:0005886">
    <property type="term" value="C:plasma membrane"/>
    <property type="evidence" value="ECO:0007669"/>
    <property type="project" value="UniProtKB-SubCell"/>
</dbReference>
<evidence type="ECO:0000256" key="5">
    <source>
        <dbReference type="ARBA" id="ARBA00010185"/>
    </source>
</evidence>
<comment type="subcellular location">
    <subcellularLocation>
        <location evidence="2">Cell membrane</location>
        <topology evidence="2">Multi-pass membrane protein</topology>
    </subcellularLocation>
</comment>
<evidence type="ECO:0000256" key="16">
    <source>
        <dbReference type="ARBA" id="ARBA00023209"/>
    </source>
</evidence>
<evidence type="ECO:0000256" key="8">
    <source>
        <dbReference type="ARBA" id="ARBA00022475"/>
    </source>
</evidence>
<feature type="transmembrane region" description="Helical" evidence="19">
    <location>
        <begin position="143"/>
        <end position="167"/>
    </location>
</feature>
<feature type="transmembrane region" description="Helical" evidence="19">
    <location>
        <begin position="15"/>
        <end position="33"/>
    </location>
</feature>
<evidence type="ECO:0000256" key="3">
    <source>
        <dbReference type="ARBA" id="ARBA00005119"/>
    </source>
</evidence>
<gene>
    <name evidence="20" type="ORF">EQG53_10400</name>
    <name evidence="21" type="ORF">I6H83_12045</name>
</gene>
<evidence type="ECO:0000256" key="18">
    <source>
        <dbReference type="RuleBase" id="RU003938"/>
    </source>
</evidence>
<comment type="pathway">
    <text evidence="3 18">Phospholipid metabolism; CDP-diacylglycerol biosynthesis; CDP-diacylglycerol from sn-glycerol 3-phosphate: step 3/3.</text>
</comment>
<sequence length="279" mass="29369">MARSRADMALKPRDIALRAASAVVLAPAAVLATWAGGDWFCALVVAGAVLLAFEWARMCAPNLWRPIGISVALALVVAVIAAHVGQISLALVLMVFGALAAGLFARTRGESLLDTAYGVLYLGWPCILLIWLRDLHEVQGLYWTVLVFAVAWSADILAYLVGSFVGGPKLWPRFSPNKTWSGFIGGLTAGMIAGAAMAGWLDMGLLNAFWGGVLGLAAALATMGGDLWESALKRRFGVKDAGNLIPGHGGLLDRVDGLMFAVVVVSAGRLIVLMLERAA</sequence>
<dbReference type="KEGG" id="bdm:EQG53_10400"/>
<evidence type="ECO:0000313" key="23">
    <source>
        <dbReference type="Proteomes" id="UP000596117"/>
    </source>
</evidence>
<dbReference type="Proteomes" id="UP000287388">
    <property type="component" value="Chromosome"/>
</dbReference>
<evidence type="ECO:0000313" key="20">
    <source>
        <dbReference type="EMBL" id="QAT14737.1"/>
    </source>
</evidence>
<comment type="similarity">
    <text evidence="5 18">Belongs to the CDS family.</text>
</comment>
<evidence type="ECO:0000256" key="4">
    <source>
        <dbReference type="ARBA" id="ARBA00005189"/>
    </source>
</evidence>
<keyword evidence="13 19" id="KW-1133">Transmembrane helix</keyword>
<dbReference type="UniPathway" id="UPA00557">
    <property type="reaction ID" value="UER00614"/>
</dbReference>
<dbReference type="AlphaFoldDB" id="A0A410NY06"/>
<organism evidence="20 22">
    <name type="scientific">Brevundimonas diminuta</name>
    <name type="common">Pseudomonas diminuta</name>
    <dbReference type="NCBI Taxonomy" id="293"/>
    <lineage>
        <taxon>Bacteria</taxon>
        <taxon>Pseudomonadati</taxon>
        <taxon>Pseudomonadota</taxon>
        <taxon>Alphaproteobacteria</taxon>
        <taxon>Caulobacterales</taxon>
        <taxon>Caulobacteraceae</taxon>
        <taxon>Brevundimonas</taxon>
    </lineage>
</organism>
<evidence type="ECO:0000256" key="11">
    <source>
        <dbReference type="ARBA" id="ARBA00022692"/>
    </source>
</evidence>
<keyword evidence="8" id="KW-1003">Cell membrane</keyword>
<evidence type="ECO:0000256" key="2">
    <source>
        <dbReference type="ARBA" id="ARBA00004651"/>
    </source>
</evidence>
<dbReference type="Pfam" id="PF01148">
    <property type="entry name" value="CTP_transf_1"/>
    <property type="match status" value="1"/>
</dbReference>
<keyword evidence="23" id="KW-1185">Reference proteome</keyword>
<dbReference type="PANTHER" id="PTHR46382:SF1">
    <property type="entry name" value="PHOSPHATIDATE CYTIDYLYLTRANSFERASE"/>
    <property type="match status" value="1"/>
</dbReference>
<dbReference type="EMBL" id="CP066026">
    <property type="protein sequence ID" value="QQB87884.1"/>
    <property type="molecule type" value="Genomic_DNA"/>
</dbReference>
<dbReference type="EMBL" id="CP035093">
    <property type="protein sequence ID" value="QAT14737.1"/>
    <property type="molecule type" value="Genomic_DNA"/>
</dbReference>
<feature type="transmembrane region" description="Helical" evidence="19">
    <location>
        <begin position="112"/>
        <end position="131"/>
    </location>
</feature>
<evidence type="ECO:0000256" key="6">
    <source>
        <dbReference type="ARBA" id="ARBA00012487"/>
    </source>
</evidence>
<evidence type="ECO:0000256" key="13">
    <source>
        <dbReference type="ARBA" id="ARBA00022989"/>
    </source>
</evidence>
<comment type="pathway">
    <text evidence="4">Lipid metabolism.</text>
</comment>
<dbReference type="Proteomes" id="UP000596117">
    <property type="component" value="Chromosome"/>
</dbReference>
<keyword evidence="14" id="KW-0443">Lipid metabolism</keyword>
<evidence type="ECO:0000256" key="14">
    <source>
        <dbReference type="ARBA" id="ARBA00023098"/>
    </source>
</evidence>
<feature type="transmembrane region" description="Helical" evidence="19">
    <location>
        <begin position="179"/>
        <end position="201"/>
    </location>
</feature>
<evidence type="ECO:0000256" key="9">
    <source>
        <dbReference type="ARBA" id="ARBA00022516"/>
    </source>
</evidence>
<evidence type="ECO:0000256" key="7">
    <source>
        <dbReference type="ARBA" id="ARBA00019373"/>
    </source>
</evidence>
<dbReference type="EC" id="2.7.7.41" evidence="6 18"/>
<comment type="catalytic activity">
    <reaction evidence="1 18">
        <text>a 1,2-diacyl-sn-glycero-3-phosphate + CTP + H(+) = a CDP-1,2-diacyl-sn-glycerol + diphosphate</text>
        <dbReference type="Rhea" id="RHEA:16229"/>
        <dbReference type="ChEBI" id="CHEBI:15378"/>
        <dbReference type="ChEBI" id="CHEBI:33019"/>
        <dbReference type="ChEBI" id="CHEBI:37563"/>
        <dbReference type="ChEBI" id="CHEBI:58332"/>
        <dbReference type="ChEBI" id="CHEBI:58608"/>
        <dbReference type="EC" id="2.7.7.41"/>
    </reaction>
</comment>